<dbReference type="Proteomes" id="UP001501183">
    <property type="component" value="Unassembled WGS sequence"/>
</dbReference>
<accession>A0ABP8P4B6</accession>
<gene>
    <name evidence="2" type="ORF">GCM10023094_30320</name>
</gene>
<name>A0ABP8P4B6_9NOCA</name>
<proteinExistence type="predicted"/>
<comment type="caution">
    <text evidence="2">The sequence shown here is derived from an EMBL/GenBank/DDBJ whole genome shotgun (WGS) entry which is preliminary data.</text>
</comment>
<keyword evidence="3" id="KW-1185">Reference proteome</keyword>
<dbReference type="EMBL" id="BAABFB010000049">
    <property type="protein sequence ID" value="GAA4481674.1"/>
    <property type="molecule type" value="Genomic_DNA"/>
</dbReference>
<feature type="region of interest" description="Disordered" evidence="1">
    <location>
        <begin position="66"/>
        <end position="86"/>
    </location>
</feature>
<organism evidence="2 3">
    <name type="scientific">Rhodococcus olei</name>
    <dbReference type="NCBI Taxonomy" id="2161675"/>
    <lineage>
        <taxon>Bacteria</taxon>
        <taxon>Bacillati</taxon>
        <taxon>Actinomycetota</taxon>
        <taxon>Actinomycetes</taxon>
        <taxon>Mycobacteriales</taxon>
        <taxon>Nocardiaceae</taxon>
        <taxon>Rhodococcus</taxon>
    </lineage>
</organism>
<sequence>MAGTTYRKTHASPYTAIEGADRRLATELVVIMANAIHVMYCCRGPTGNTRPAVGFAVPSVPTLISSTALSHGRPDGRRAPTTASSC</sequence>
<evidence type="ECO:0000313" key="3">
    <source>
        <dbReference type="Proteomes" id="UP001501183"/>
    </source>
</evidence>
<evidence type="ECO:0000313" key="2">
    <source>
        <dbReference type="EMBL" id="GAA4481674.1"/>
    </source>
</evidence>
<evidence type="ECO:0000256" key="1">
    <source>
        <dbReference type="SAM" id="MobiDB-lite"/>
    </source>
</evidence>
<reference evidence="3" key="1">
    <citation type="journal article" date="2019" name="Int. J. Syst. Evol. Microbiol.">
        <title>The Global Catalogue of Microorganisms (GCM) 10K type strain sequencing project: providing services to taxonomists for standard genome sequencing and annotation.</title>
        <authorList>
            <consortium name="The Broad Institute Genomics Platform"/>
            <consortium name="The Broad Institute Genome Sequencing Center for Infectious Disease"/>
            <person name="Wu L."/>
            <person name="Ma J."/>
        </authorList>
    </citation>
    <scope>NUCLEOTIDE SEQUENCE [LARGE SCALE GENOMIC DNA]</scope>
    <source>
        <strain evidence="3">JCM 32206</strain>
    </source>
</reference>
<protein>
    <submittedName>
        <fullName evidence="2">Uncharacterized protein</fullName>
    </submittedName>
</protein>